<keyword evidence="5 6" id="KW-0663">Pyridoxal phosphate</keyword>
<proteinExistence type="inferred from homology"/>
<reference evidence="7" key="1">
    <citation type="submission" date="2022-10" db="EMBL/GenBank/DDBJ databases">
        <authorList>
            <person name="Yue Y."/>
        </authorList>
    </citation>
    <scope>NUCLEOTIDE SEQUENCE</scope>
    <source>
        <strain evidence="7">Z654</strain>
    </source>
</reference>
<dbReference type="InterPro" id="IPR005814">
    <property type="entry name" value="Aminotrans_3"/>
</dbReference>
<dbReference type="EMBL" id="JAOYFC010000002">
    <property type="protein sequence ID" value="MCV6825099.1"/>
    <property type="molecule type" value="Genomic_DNA"/>
</dbReference>
<evidence type="ECO:0000313" key="7">
    <source>
        <dbReference type="EMBL" id="MCV6825099.1"/>
    </source>
</evidence>
<evidence type="ECO:0000256" key="4">
    <source>
        <dbReference type="ARBA" id="ARBA00022679"/>
    </source>
</evidence>
<dbReference type="PIRSF" id="PIRSF000521">
    <property type="entry name" value="Transaminase_4ab_Lys_Orn"/>
    <property type="match status" value="1"/>
</dbReference>
<evidence type="ECO:0000256" key="3">
    <source>
        <dbReference type="ARBA" id="ARBA00022576"/>
    </source>
</evidence>
<dbReference type="InterPro" id="IPR015421">
    <property type="entry name" value="PyrdxlP-dep_Trfase_major"/>
</dbReference>
<dbReference type="InterPro" id="IPR015424">
    <property type="entry name" value="PyrdxlP-dep_Trfase"/>
</dbReference>
<dbReference type="SUPFAM" id="SSF53383">
    <property type="entry name" value="PLP-dependent transferases"/>
    <property type="match status" value="1"/>
</dbReference>
<dbReference type="PANTHER" id="PTHR43094:SF1">
    <property type="entry name" value="AMINOTRANSFERASE CLASS-III"/>
    <property type="match status" value="1"/>
</dbReference>
<dbReference type="Gene3D" id="3.40.640.10">
    <property type="entry name" value="Type I PLP-dependent aspartate aminotransferase-like (Major domain)"/>
    <property type="match status" value="1"/>
</dbReference>
<dbReference type="PROSITE" id="PS00600">
    <property type="entry name" value="AA_TRANSFER_CLASS_3"/>
    <property type="match status" value="1"/>
</dbReference>
<dbReference type="RefSeq" id="WP_263953926.1">
    <property type="nucleotide sequence ID" value="NZ_JAOYFC010000002.1"/>
</dbReference>
<comment type="similarity">
    <text evidence="2 6">Belongs to the class-III pyridoxal-phosphate-dependent aminotransferase family.</text>
</comment>
<keyword evidence="8" id="KW-1185">Reference proteome</keyword>
<dbReference type="Pfam" id="PF00202">
    <property type="entry name" value="Aminotran_3"/>
    <property type="match status" value="1"/>
</dbReference>
<dbReference type="Proteomes" id="UP001208041">
    <property type="component" value="Unassembled WGS sequence"/>
</dbReference>
<dbReference type="GO" id="GO:0030170">
    <property type="term" value="F:pyridoxal phosphate binding"/>
    <property type="evidence" value="ECO:0007669"/>
    <property type="project" value="InterPro"/>
</dbReference>
<evidence type="ECO:0000313" key="8">
    <source>
        <dbReference type="Proteomes" id="UP001208041"/>
    </source>
</evidence>
<evidence type="ECO:0000256" key="6">
    <source>
        <dbReference type="RuleBase" id="RU003560"/>
    </source>
</evidence>
<dbReference type="GO" id="GO:0005829">
    <property type="term" value="C:cytosol"/>
    <property type="evidence" value="ECO:0007669"/>
    <property type="project" value="TreeGrafter"/>
</dbReference>
<comment type="cofactor">
    <cofactor evidence="1">
        <name>pyridoxal 5'-phosphate</name>
        <dbReference type="ChEBI" id="CHEBI:597326"/>
    </cofactor>
</comment>
<dbReference type="AlphaFoldDB" id="A0AAE3IZX5"/>
<evidence type="ECO:0000256" key="1">
    <source>
        <dbReference type="ARBA" id="ARBA00001933"/>
    </source>
</evidence>
<dbReference type="FunFam" id="3.40.640.10:FF:000014">
    <property type="entry name" value="Adenosylmethionine-8-amino-7-oxononanoate aminotransferase, probable"/>
    <property type="match status" value="1"/>
</dbReference>
<accession>A0AAE3IZX5</accession>
<dbReference type="InterPro" id="IPR015422">
    <property type="entry name" value="PyrdxlP-dep_Trfase_small"/>
</dbReference>
<dbReference type="PANTHER" id="PTHR43094">
    <property type="entry name" value="AMINOTRANSFERASE"/>
    <property type="match status" value="1"/>
</dbReference>
<dbReference type="CDD" id="cd00610">
    <property type="entry name" value="OAT_like"/>
    <property type="match status" value="1"/>
</dbReference>
<protein>
    <submittedName>
        <fullName evidence="7">Aspartate aminotransferase family protein</fullName>
    </submittedName>
</protein>
<gene>
    <name evidence="7" type="ORF">OH136_11090</name>
</gene>
<dbReference type="GO" id="GO:0008483">
    <property type="term" value="F:transaminase activity"/>
    <property type="evidence" value="ECO:0007669"/>
    <property type="project" value="UniProtKB-KW"/>
</dbReference>
<sequence>MSHVFHRHTKHSYPTAMRGEGVYLFDDKGKKYLDGSGGAAVSCLGHGDPDVIEAIKAQAESLAYAHTSFFTSEPAEQLADKLVAASDGDFERVYFVSGGSEAVEAALKLARQYFLEKGESTRRRFIARRQSYHGNTLGALATGGNQWRKEPFAPLMVETSLISPCYAYRGQQDGESAFEYGQRVANELEEELLRVGPETVIAFVAEPVVGATLGAVPPVEGYFKRIREICDTYGILLILDEVMCGMGRTGSVFAYKQEGIRPDIVTIAKGLGAGYQPIGAMLCSAEIYAAIEAGTGFFQHGHTYVGHPTACAAANVVVDKLTTGLAARSADMGQKLNAALKASFGQHPNIGDIRGRGLFQGLEIVEDRDTKSPFAPELAINAKIKKAAFANGLGCYPMGGTVDGRIGDHVLLAPPFILTDEHITEITDKLGATFAEVL</sequence>
<evidence type="ECO:0000256" key="2">
    <source>
        <dbReference type="ARBA" id="ARBA00008954"/>
    </source>
</evidence>
<keyword evidence="3 7" id="KW-0032">Aminotransferase</keyword>
<comment type="caution">
    <text evidence="7">The sequence shown here is derived from an EMBL/GenBank/DDBJ whole genome shotgun (WGS) entry which is preliminary data.</text>
</comment>
<dbReference type="InterPro" id="IPR049704">
    <property type="entry name" value="Aminotrans_3_PPA_site"/>
</dbReference>
<organism evidence="7 8">
    <name type="scientific">Halocynthiibacter halioticoli</name>
    <dbReference type="NCBI Taxonomy" id="2986804"/>
    <lineage>
        <taxon>Bacteria</taxon>
        <taxon>Pseudomonadati</taxon>
        <taxon>Pseudomonadota</taxon>
        <taxon>Alphaproteobacteria</taxon>
        <taxon>Rhodobacterales</taxon>
        <taxon>Paracoccaceae</taxon>
        <taxon>Halocynthiibacter</taxon>
    </lineage>
</organism>
<dbReference type="NCBIfam" id="NF005685">
    <property type="entry name" value="PRK07483.1"/>
    <property type="match status" value="1"/>
</dbReference>
<dbReference type="Gene3D" id="3.90.1150.10">
    <property type="entry name" value="Aspartate Aminotransferase, domain 1"/>
    <property type="match status" value="1"/>
</dbReference>
<keyword evidence="4" id="KW-0808">Transferase</keyword>
<name>A0AAE3IZX5_9RHOB</name>
<evidence type="ECO:0000256" key="5">
    <source>
        <dbReference type="ARBA" id="ARBA00022898"/>
    </source>
</evidence>